<dbReference type="AlphaFoldDB" id="A0A7K1SGA0"/>
<evidence type="ECO:0000313" key="2">
    <source>
        <dbReference type="Proteomes" id="UP000436006"/>
    </source>
</evidence>
<evidence type="ECO:0000313" key="1">
    <source>
        <dbReference type="EMBL" id="MVM32845.1"/>
    </source>
</evidence>
<proteinExistence type="predicted"/>
<keyword evidence="2" id="KW-1185">Reference proteome</keyword>
<organism evidence="1 2">
    <name type="scientific">Spirosoma arboris</name>
    <dbReference type="NCBI Taxonomy" id="2682092"/>
    <lineage>
        <taxon>Bacteria</taxon>
        <taxon>Pseudomonadati</taxon>
        <taxon>Bacteroidota</taxon>
        <taxon>Cytophagia</taxon>
        <taxon>Cytophagales</taxon>
        <taxon>Cytophagaceae</taxon>
        <taxon>Spirosoma</taxon>
    </lineage>
</organism>
<protein>
    <submittedName>
        <fullName evidence="1">Uncharacterized protein</fullName>
    </submittedName>
</protein>
<comment type="caution">
    <text evidence="1">The sequence shown here is derived from an EMBL/GenBank/DDBJ whole genome shotgun (WGS) entry which is preliminary data.</text>
</comment>
<gene>
    <name evidence="1" type="ORF">GO755_22590</name>
</gene>
<dbReference type="RefSeq" id="WP_157587549.1">
    <property type="nucleotide sequence ID" value="NZ_WPIN01000008.1"/>
</dbReference>
<dbReference type="Proteomes" id="UP000436006">
    <property type="component" value="Unassembled WGS sequence"/>
</dbReference>
<accession>A0A7K1SGA0</accession>
<name>A0A7K1SGA0_9BACT</name>
<sequence>MANYFTRVEVHGAKPGDDTYPKLHEEMEKRGFIREFEDQKKKLPDGSYLLVKYDDLPARAINRLALQAVEAIGKKASIISVKFNKSEDFSVYNLETLDE</sequence>
<reference evidence="1 2" key="1">
    <citation type="submission" date="2019-12" db="EMBL/GenBank/DDBJ databases">
        <title>Spirosoma sp. HMF4905 genome sequencing and assembly.</title>
        <authorList>
            <person name="Kang H."/>
            <person name="Cha I."/>
            <person name="Kim H."/>
            <person name="Joh K."/>
        </authorList>
    </citation>
    <scope>NUCLEOTIDE SEQUENCE [LARGE SCALE GENOMIC DNA]</scope>
    <source>
        <strain evidence="1 2">HMF4905</strain>
    </source>
</reference>
<dbReference type="EMBL" id="WPIN01000008">
    <property type="protein sequence ID" value="MVM32845.1"/>
    <property type="molecule type" value="Genomic_DNA"/>
</dbReference>